<evidence type="ECO:0000313" key="4">
    <source>
        <dbReference type="Proteomes" id="UP000614609"/>
    </source>
</evidence>
<evidence type="ECO:0000313" key="3">
    <source>
        <dbReference type="EMBL" id="MBP1955659.1"/>
    </source>
</evidence>
<dbReference type="RefSeq" id="WP_188873210.1">
    <property type="nucleotide sequence ID" value="NZ_BMOO01000013.1"/>
</dbReference>
<evidence type="ECO:0000313" key="2">
    <source>
        <dbReference type="EMBL" id="GGM76699.1"/>
    </source>
</evidence>
<proteinExistence type="predicted"/>
<dbReference type="EMBL" id="BMOO01000013">
    <property type="protein sequence ID" value="GGM76699.1"/>
    <property type="molecule type" value="Genomic_DNA"/>
</dbReference>
<dbReference type="InterPro" id="IPR056135">
    <property type="entry name" value="DUF7718"/>
</dbReference>
<dbReference type="Proteomes" id="UP000614609">
    <property type="component" value="Unassembled WGS sequence"/>
</dbReference>
<keyword evidence="4" id="KW-1185">Reference proteome</keyword>
<reference evidence="3" key="3">
    <citation type="submission" date="2021-03" db="EMBL/GenBank/DDBJ databases">
        <title>Genomic Encyclopedia of Type Strains, Phase IV (KMG-IV): sequencing the most valuable type-strain genomes for metagenomic binning, comparative biology and taxonomic classification.</title>
        <authorList>
            <person name="Goeker M."/>
        </authorList>
    </citation>
    <scope>NUCLEOTIDE SEQUENCE</scope>
    <source>
        <strain evidence="3">DSM 22443</strain>
    </source>
</reference>
<name>A0A830G5U6_9EURY</name>
<gene>
    <name evidence="2" type="ORF">GCM10009017_28020</name>
    <name evidence="3" type="ORF">J2752_002588</name>
</gene>
<dbReference type="EMBL" id="JAGGKO010000005">
    <property type="protein sequence ID" value="MBP1955659.1"/>
    <property type="molecule type" value="Genomic_DNA"/>
</dbReference>
<dbReference type="Pfam" id="PF24839">
    <property type="entry name" value="DUF7718"/>
    <property type="match status" value="1"/>
</dbReference>
<dbReference type="OrthoDB" id="270804at2157"/>
<dbReference type="AlphaFoldDB" id="A0A830G5U6"/>
<accession>A0A830G5U6</accession>
<evidence type="ECO:0000259" key="1">
    <source>
        <dbReference type="Pfam" id="PF24839"/>
    </source>
</evidence>
<reference evidence="2" key="1">
    <citation type="journal article" date="2014" name="Int. J. Syst. Evol. Microbiol.">
        <title>Complete genome sequence of Corynebacterium casei LMG S-19264T (=DSM 44701T), isolated from a smear-ripened cheese.</title>
        <authorList>
            <consortium name="US DOE Joint Genome Institute (JGI-PGF)"/>
            <person name="Walter F."/>
            <person name="Albersmeier A."/>
            <person name="Kalinowski J."/>
            <person name="Ruckert C."/>
        </authorList>
    </citation>
    <scope>NUCLEOTIDE SEQUENCE</scope>
    <source>
        <strain evidence="2">JCM 16108</strain>
    </source>
</reference>
<comment type="caution">
    <text evidence="2">The sequence shown here is derived from an EMBL/GenBank/DDBJ whole genome shotgun (WGS) entry which is preliminary data.</text>
</comment>
<organism evidence="2 4">
    <name type="scientific">Halarchaeum rubridurum</name>
    <dbReference type="NCBI Taxonomy" id="489911"/>
    <lineage>
        <taxon>Archaea</taxon>
        <taxon>Methanobacteriati</taxon>
        <taxon>Methanobacteriota</taxon>
        <taxon>Stenosarchaea group</taxon>
        <taxon>Halobacteria</taxon>
        <taxon>Halobacteriales</taxon>
        <taxon>Halobacteriaceae</taxon>
    </lineage>
</organism>
<reference evidence="2" key="2">
    <citation type="submission" date="2020-09" db="EMBL/GenBank/DDBJ databases">
        <authorList>
            <person name="Sun Q."/>
            <person name="Ohkuma M."/>
        </authorList>
    </citation>
    <scope>NUCLEOTIDE SEQUENCE</scope>
    <source>
        <strain evidence="2">JCM 16108</strain>
    </source>
</reference>
<feature type="domain" description="DUF7718" evidence="1">
    <location>
        <begin position="5"/>
        <end position="103"/>
    </location>
</feature>
<dbReference type="Proteomes" id="UP000765891">
    <property type="component" value="Unassembled WGS sequence"/>
</dbReference>
<sequence>MAKLYSRLLGHYDGQPYFISVSVSPNINTVEDFSVAVHYNDPNTEREVQIARIDTAHETVHFDRLYKRNQPKDTNVDFSVWDAEQHLEENWRQYASTYAENHAD</sequence>
<protein>
    <recommendedName>
        <fullName evidence="1">DUF7718 domain-containing protein</fullName>
    </recommendedName>
</protein>